<feature type="compositionally biased region" description="Low complexity" evidence="1">
    <location>
        <begin position="58"/>
        <end position="87"/>
    </location>
</feature>
<dbReference type="InterPro" id="IPR007172">
    <property type="entry name" value="DUF374"/>
</dbReference>
<dbReference type="CDD" id="cd07983">
    <property type="entry name" value="LPLAT_DUF374-like"/>
    <property type="match status" value="1"/>
</dbReference>
<feature type="region of interest" description="Disordered" evidence="1">
    <location>
        <begin position="1"/>
        <end position="97"/>
    </location>
</feature>
<proteinExistence type="predicted"/>
<evidence type="ECO:0000313" key="4">
    <source>
        <dbReference type="Proteomes" id="UP000319836"/>
    </source>
</evidence>
<comment type="caution">
    <text evidence="3">The sequence shown here is derived from an EMBL/GenBank/DDBJ whole genome shotgun (WGS) entry which is preliminary data.</text>
</comment>
<name>A0A538TX47_UNCEI</name>
<evidence type="ECO:0000313" key="3">
    <source>
        <dbReference type="EMBL" id="TMQ68212.1"/>
    </source>
</evidence>
<dbReference type="Pfam" id="PF04028">
    <property type="entry name" value="DUF374"/>
    <property type="match status" value="1"/>
</dbReference>
<dbReference type="Proteomes" id="UP000319836">
    <property type="component" value="Unassembled WGS sequence"/>
</dbReference>
<accession>A0A538TX47</accession>
<gene>
    <name evidence="3" type="ORF">E6K80_14415</name>
</gene>
<evidence type="ECO:0000256" key="1">
    <source>
        <dbReference type="SAM" id="MobiDB-lite"/>
    </source>
</evidence>
<dbReference type="EMBL" id="VBPA01000410">
    <property type="protein sequence ID" value="TMQ68212.1"/>
    <property type="molecule type" value="Genomic_DNA"/>
</dbReference>
<reference evidence="3 4" key="1">
    <citation type="journal article" date="2019" name="Nat. Microbiol.">
        <title>Mediterranean grassland soil C-N compound turnover is dependent on rainfall and depth, and is mediated by genomically divergent microorganisms.</title>
        <authorList>
            <person name="Diamond S."/>
            <person name="Andeer P.F."/>
            <person name="Li Z."/>
            <person name="Crits-Christoph A."/>
            <person name="Burstein D."/>
            <person name="Anantharaman K."/>
            <person name="Lane K.R."/>
            <person name="Thomas B.C."/>
            <person name="Pan C."/>
            <person name="Northen T.R."/>
            <person name="Banfield J.F."/>
        </authorList>
    </citation>
    <scope>NUCLEOTIDE SEQUENCE [LARGE SCALE GENOMIC DNA]</scope>
    <source>
        <strain evidence="3">WS_10</strain>
    </source>
</reference>
<organism evidence="3 4">
    <name type="scientific">Eiseniibacteriota bacterium</name>
    <dbReference type="NCBI Taxonomy" id="2212470"/>
    <lineage>
        <taxon>Bacteria</taxon>
        <taxon>Candidatus Eiseniibacteriota</taxon>
    </lineage>
</organism>
<protein>
    <submittedName>
        <fullName evidence="3">DUF374 domain-containing protein</fullName>
    </submittedName>
</protein>
<dbReference type="AlphaFoldDB" id="A0A538TX47"/>
<feature type="domain" description="DUF374" evidence="2">
    <location>
        <begin position="176"/>
        <end position="243"/>
    </location>
</feature>
<evidence type="ECO:0000259" key="2">
    <source>
        <dbReference type="Pfam" id="PF04028"/>
    </source>
</evidence>
<feature type="compositionally biased region" description="Basic and acidic residues" evidence="1">
    <location>
        <begin position="88"/>
        <end position="97"/>
    </location>
</feature>
<feature type="compositionally biased region" description="Basic and acidic residues" evidence="1">
    <location>
        <begin position="1"/>
        <end position="15"/>
    </location>
</feature>
<sequence length="334" mass="36471">MRGGLRNRDARDRAVRHPAGRAVSHRPAELRDRAPIGADSAYRIAQHRGRGDGGAGADPGPAHARGAGGCARALARRSGGTRGAASRPGDRAREARVPGRFRARRAALVGAGGVSRDARPWWLGPASALGAGLLLLLGKTWRVERIDTAEREGRRRSGERWIFALWHAQLLALTFTHRHWGAGVLVSRHRDGELIARIVQRLGFATGRGSTTRGGEEGARDMIRLAEEGRILAITPDGPRGPAEQVKPGVIYLASRTGYAVVPAAAVARRTWRLRSWDGFRIPWPFTRVLVGYGAPVVIPARLDEEQMEHWRLRVQGAIEDLVRALDRRLGEGR</sequence>